<evidence type="ECO:0000256" key="1">
    <source>
        <dbReference type="SAM" id="MobiDB-lite"/>
    </source>
</evidence>
<sequence length="286" mass="30912">MTCWSGWPGGRSAGSSWWPSAPRPRPTRSPGGRAAFRAPRRSPPSCSPSAGPAGAFRGCARWGWPRSWESWSSPGRCAKSWTGGRPPVPSSSPATWARATAWCCRWGTRRGSSSTPARTPPPSTGAWTGWGSTTFRSCCSRTWTPTTSGASPVRWAGAPWGWWPPAPWRRPTTARRWSTPWCAAPGACARCWSRGTGARCSACSWRCSPRIPGARPRRPIPTGCRWWPGHRSAGCGCSSPATSAPTRRPPCCARAPTWVPTCSRSRTTAAATPTRTSWPPRGRRSP</sequence>
<feature type="compositionally biased region" description="Low complexity" evidence="1">
    <location>
        <begin position="28"/>
        <end position="40"/>
    </location>
</feature>
<proteinExistence type="predicted"/>
<feature type="region of interest" description="Disordered" evidence="1">
    <location>
        <begin position="70"/>
        <end position="93"/>
    </location>
</feature>
<feature type="compositionally biased region" description="Low complexity" evidence="1">
    <location>
        <begin position="263"/>
        <end position="280"/>
    </location>
</feature>
<dbReference type="Proteomes" id="UP000322499">
    <property type="component" value="Unassembled WGS sequence"/>
</dbReference>
<protein>
    <submittedName>
        <fullName evidence="2">Uncharacterized protein</fullName>
    </submittedName>
</protein>
<name>A0A5S5CYA1_9ACTN</name>
<feature type="region of interest" description="Disordered" evidence="1">
    <location>
        <begin position="108"/>
        <end position="130"/>
    </location>
</feature>
<keyword evidence="3" id="KW-1185">Reference proteome</keyword>
<reference evidence="2 3" key="1">
    <citation type="submission" date="2019-07" db="EMBL/GenBank/DDBJ databases">
        <title>Genomic Encyclopedia of Archaeal and Bacterial Type Strains, Phase II (KMG-II): from individual species to whole genera.</title>
        <authorList>
            <person name="Goeker M."/>
        </authorList>
    </citation>
    <scope>NUCLEOTIDE SEQUENCE [LARGE SCALE GENOMIC DNA]</scope>
    <source>
        <strain evidence="2 3">DSM 46842</strain>
    </source>
</reference>
<evidence type="ECO:0000313" key="2">
    <source>
        <dbReference type="EMBL" id="TYP87532.1"/>
    </source>
</evidence>
<comment type="caution">
    <text evidence="2">The sequence shown here is derived from an EMBL/GenBank/DDBJ whole genome shotgun (WGS) entry which is preliminary data.</text>
</comment>
<dbReference type="EMBL" id="VNHW01000006">
    <property type="protein sequence ID" value="TYP87532.1"/>
    <property type="molecule type" value="Genomic_DNA"/>
</dbReference>
<dbReference type="AlphaFoldDB" id="A0A5S5CYA1"/>
<gene>
    <name evidence="2" type="ORF">BD833_106121</name>
</gene>
<accession>A0A5S5CYA1</accession>
<feature type="region of interest" description="Disordered" evidence="1">
    <location>
        <begin position="1"/>
        <end position="52"/>
    </location>
</feature>
<evidence type="ECO:0000313" key="3">
    <source>
        <dbReference type="Proteomes" id="UP000322499"/>
    </source>
</evidence>
<feature type="region of interest" description="Disordered" evidence="1">
    <location>
        <begin position="263"/>
        <end position="286"/>
    </location>
</feature>
<organism evidence="2 3">
    <name type="scientific">Blastococcus xanthinilyticus</name>
    <dbReference type="NCBI Taxonomy" id="1564164"/>
    <lineage>
        <taxon>Bacteria</taxon>
        <taxon>Bacillati</taxon>
        <taxon>Actinomycetota</taxon>
        <taxon>Actinomycetes</taxon>
        <taxon>Geodermatophilales</taxon>
        <taxon>Geodermatophilaceae</taxon>
        <taxon>Blastococcus</taxon>
    </lineage>
</organism>